<dbReference type="PANTHER" id="PTHR42776">
    <property type="entry name" value="SERINE PEPTIDASE S9 FAMILY MEMBER"/>
    <property type="match status" value="1"/>
</dbReference>
<reference evidence="3 4" key="1">
    <citation type="submission" date="2019-12" db="EMBL/GenBank/DDBJ databases">
        <authorList>
            <person name="Zhao J."/>
        </authorList>
    </citation>
    <scope>NUCLEOTIDE SEQUENCE [LARGE SCALE GENOMIC DNA]</scope>
    <source>
        <strain evidence="3 4">S-15</strain>
    </source>
</reference>
<dbReference type="Pfam" id="PF00326">
    <property type="entry name" value="Peptidase_S9"/>
    <property type="match status" value="1"/>
</dbReference>
<protein>
    <submittedName>
        <fullName evidence="3">Prolyl oligopeptidase family serine peptidase</fullName>
    </submittedName>
</protein>
<evidence type="ECO:0000256" key="1">
    <source>
        <dbReference type="ARBA" id="ARBA00022801"/>
    </source>
</evidence>
<dbReference type="InterPro" id="IPR001375">
    <property type="entry name" value="Peptidase_S9_cat"/>
</dbReference>
<gene>
    <name evidence="3" type="ORF">GQN54_13835</name>
</gene>
<accession>A0A6N9NKH8</accession>
<keyword evidence="1" id="KW-0378">Hydrolase</keyword>
<dbReference type="AlphaFoldDB" id="A0A6N9NKH8"/>
<dbReference type="RefSeq" id="WP_160634163.1">
    <property type="nucleotide sequence ID" value="NZ_WWNE01000014.1"/>
</dbReference>
<dbReference type="PANTHER" id="PTHR42776:SF27">
    <property type="entry name" value="DIPEPTIDYL PEPTIDASE FAMILY MEMBER 6"/>
    <property type="match status" value="1"/>
</dbReference>
<dbReference type="PROSITE" id="PS51257">
    <property type="entry name" value="PROKAR_LIPOPROTEIN"/>
    <property type="match status" value="1"/>
</dbReference>
<organism evidence="3 4">
    <name type="scientific">Acidiluteibacter ferrifornacis</name>
    <dbReference type="NCBI Taxonomy" id="2692424"/>
    <lineage>
        <taxon>Bacteria</taxon>
        <taxon>Pseudomonadati</taxon>
        <taxon>Bacteroidota</taxon>
        <taxon>Flavobacteriia</taxon>
        <taxon>Flavobacteriales</taxon>
        <taxon>Cryomorphaceae</taxon>
        <taxon>Acidiluteibacter</taxon>
    </lineage>
</organism>
<evidence type="ECO:0000313" key="3">
    <source>
        <dbReference type="EMBL" id="NBG67206.1"/>
    </source>
</evidence>
<proteinExistence type="predicted"/>
<dbReference type="Gene3D" id="3.40.50.1820">
    <property type="entry name" value="alpha/beta hydrolase"/>
    <property type="match status" value="1"/>
</dbReference>
<name>A0A6N9NKH8_9FLAO</name>
<evidence type="ECO:0000313" key="4">
    <source>
        <dbReference type="Proteomes" id="UP000470771"/>
    </source>
</evidence>
<dbReference type="GO" id="GO:0004252">
    <property type="term" value="F:serine-type endopeptidase activity"/>
    <property type="evidence" value="ECO:0007669"/>
    <property type="project" value="TreeGrafter"/>
</dbReference>
<dbReference type="EMBL" id="WWNE01000014">
    <property type="protein sequence ID" value="NBG67206.1"/>
    <property type="molecule type" value="Genomic_DNA"/>
</dbReference>
<feature type="domain" description="Peptidase S9 prolyl oligopeptidase catalytic" evidence="2">
    <location>
        <begin position="111"/>
        <end position="307"/>
    </location>
</feature>
<comment type="caution">
    <text evidence="3">The sequence shown here is derived from an EMBL/GenBank/DDBJ whole genome shotgun (WGS) entry which is preliminary data.</text>
</comment>
<evidence type="ECO:0000259" key="2">
    <source>
        <dbReference type="Pfam" id="PF00326"/>
    </source>
</evidence>
<dbReference type="InterPro" id="IPR029058">
    <property type="entry name" value="AB_hydrolase_fold"/>
</dbReference>
<sequence length="320" mass="36001">MRYILIFLQGIILIFGLGCHAQSNQSIIVENQSVDIIQYPIYHDLKAKSAAYNYLDSIEINELTYLSDGLKVKAYVIQPKAEGKYPCIIFNRGGNRDFGAWNASGIIRFFSSIAKEGYVVIASQYRGNAGGEGTEEFGGADVNDVIVLPNVLAELEKADTSKIGMYGWSRGGMMTYMAMAKMNNIKAVVVGGGVTDHIELIKDRPVMEASVYAELIPNYEENKEQELKKRSAIYWVDQFSKTTPVLLMHGGSDWRVKPNQSLTLALEFERYRIPYRLIVYEGDDHGISKHKKESNAEAMAWFARFLKAVEQLPKTEFHGK</sequence>
<dbReference type="SUPFAM" id="SSF53474">
    <property type="entry name" value="alpha/beta-Hydrolases"/>
    <property type="match status" value="1"/>
</dbReference>
<keyword evidence="4" id="KW-1185">Reference proteome</keyword>
<dbReference type="GO" id="GO:0006508">
    <property type="term" value="P:proteolysis"/>
    <property type="evidence" value="ECO:0007669"/>
    <property type="project" value="InterPro"/>
</dbReference>
<dbReference type="Proteomes" id="UP000470771">
    <property type="component" value="Unassembled WGS sequence"/>
</dbReference>